<organism evidence="3 4">
    <name type="scientific">Bursaphelenchus okinawaensis</name>
    <dbReference type="NCBI Taxonomy" id="465554"/>
    <lineage>
        <taxon>Eukaryota</taxon>
        <taxon>Metazoa</taxon>
        <taxon>Ecdysozoa</taxon>
        <taxon>Nematoda</taxon>
        <taxon>Chromadorea</taxon>
        <taxon>Rhabditida</taxon>
        <taxon>Tylenchina</taxon>
        <taxon>Tylenchomorpha</taxon>
        <taxon>Aphelenchoidea</taxon>
        <taxon>Aphelenchoididae</taxon>
        <taxon>Bursaphelenchus</taxon>
    </lineage>
</organism>
<evidence type="ECO:0000313" key="3">
    <source>
        <dbReference type="EMBL" id="CAD5215672.1"/>
    </source>
</evidence>
<dbReference type="Proteomes" id="UP000783686">
    <property type="component" value="Unassembled WGS sequence"/>
</dbReference>
<dbReference type="InterPro" id="IPR007284">
    <property type="entry name" value="Ground-like_dom"/>
</dbReference>
<evidence type="ECO:0000259" key="2">
    <source>
        <dbReference type="Pfam" id="PF04155"/>
    </source>
</evidence>
<dbReference type="EMBL" id="CAJFDH010000003">
    <property type="protein sequence ID" value="CAD5215672.1"/>
    <property type="molecule type" value="Genomic_DNA"/>
</dbReference>
<keyword evidence="1" id="KW-0732">Signal</keyword>
<dbReference type="Pfam" id="PF04155">
    <property type="entry name" value="Ground-like"/>
    <property type="match status" value="1"/>
</dbReference>
<keyword evidence="4" id="KW-1185">Reference proteome</keyword>
<proteinExistence type="predicted"/>
<dbReference type="AlphaFoldDB" id="A0A811KJH3"/>
<comment type="caution">
    <text evidence="3">The sequence shown here is derived from an EMBL/GenBank/DDBJ whole genome shotgun (WGS) entry which is preliminary data.</text>
</comment>
<dbReference type="OrthoDB" id="5858182at2759"/>
<accession>A0A811KJH3</accession>
<evidence type="ECO:0000313" key="4">
    <source>
        <dbReference type="Proteomes" id="UP000614601"/>
    </source>
</evidence>
<sequence length="200" mass="22680">MFVILLLLPVFVSSLGTLLGQCGLFSLPTPCPPVPTCYAEPYDATDGYCCEAVCKGLPVPAGCADCAVRRKPRTKRPRKRPKRAITRFKPTVDSEQPAGLKIDEYRDFDELLLPEGDYVQSRHDDTCNSEKLRKIIKQGRGQKTVSLKHYIQRMAEEQLDEQYNVICGKGQFSYITTTDEFCQDTVDDTTCYLFKRNKHV</sequence>
<gene>
    <name evidence="3" type="ORF">BOKJ2_LOCUS6210</name>
</gene>
<feature type="signal peptide" evidence="1">
    <location>
        <begin position="1"/>
        <end position="16"/>
    </location>
</feature>
<dbReference type="EMBL" id="CAJFCW020000003">
    <property type="protein sequence ID" value="CAG9104546.1"/>
    <property type="molecule type" value="Genomic_DNA"/>
</dbReference>
<feature type="domain" description="Ground-like" evidence="2">
    <location>
        <begin position="124"/>
        <end position="194"/>
    </location>
</feature>
<reference evidence="3" key="1">
    <citation type="submission" date="2020-09" db="EMBL/GenBank/DDBJ databases">
        <authorList>
            <person name="Kikuchi T."/>
        </authorList>
    </citation>
    <scope>NUCLEOTIDE SEQUENCE</scope>
    <source>
        <strain evidence="3">SH1</strain>
    </source>
</reference>
<dbReference type="Proteomes" id="UP000614601">
    <property type="component" value="Unassembled WGS sequence"/>
</dbReference>
<name>A0A811KJH3_9BILA</name>
<protein>
    <recommendedName>
        <fullName evidence="2">Ground-like domain-containing protein</fullName>
    </recommendedName>
</protein>
<feature type="chain" id="PRO_5035594910" description="Ground-like domain-containing protein" evidence="1">
    <location>
        <begin position="17"/>
        <end position="200"/>
    </location>
</feature>
<evidence type="ECO:0000256" key="1">
    <source>
        <dbReference type="SAM" id="SignalP"/>
    </source>
</evidence>